<dbReference type="AlphaFoldDB" id="X0TRS1"/>
<feature type="region of interest" description="Disordered" evidence="1">
    <location>
        <begin position="1"/>
        <end position="41"/>
    </location>
</feature>
<evidence type="ECO:0000256" key="1">
    <source>
        <dbReference type="SAM" id="MobiDB-lite"/>
    </source>
</evidence>
<organism evidence="2">
    <name type="scientific">marine sediment metagenome</name>
    <dbReference type="NCBI Taxonomy" id="412755"/>
    <lineage>
        <taxon>unclassified sequences</taxon>
        <taxon>metagenomes</taxon>
        <taxon>ecological metagenomes</taxon>
    </lineage>
</organism>
<accession>X0TRS1</accession>
<feature type="compositionally biased region" description="Basic residues" evidence="1">
    <location>
        <begin position="1"/>
        <end position="36"/>
    </location>
</feature>
<gene>
    <name evidence="2" type="ORF">S01H1_11372</name>
</gene>
<protein>
    <submittedName>
        <fullName evidence="2">Uncharacterized protein</fullName>
    </submittedName>
</protein>
<reference evidence="2" key="1">
    <citation type="journal article" date="2014" name="Front. Microbiol.">
        <title>High frequency of phylogenetically diverse reductive dehalogenase-homologous genes in deep subseafloor sedimentary metagenomes.</title>
        <authorList>
            <person name="Kawai M."/>
            <person name="Futagami T."/>
            <person name="Toyoda A."/>
            <person name="Takaki Y."/>
            <person name="Nishi S."/>
            <person name="Hori S."/>
            <person name="Arai W."/>
            <person name="Tsubouchi T."/>
            <person name="Morono Y."/>
            <person name="Uchiyama I."/>
            <person name="Ito T."/>
            <person name="Fujiyama A."/>
            <person name="Inagaki F."/>
            <person name="Takami H."/>
        </authorList>
    </citation>
    <scope>NUCLEOTIDE SEQUENCE</scope>
    <source>
        <strain evidence="2">Expedition CK06-06</strain>
    </source>
</reference>
<sequence length="172" mass="18926">MTAKKKAVKKKAAKKKATKKAPKKKATTHTPKKAAAKKPSTEVPISELTLGQLADKLITVRNKRLALNDLVKELSGDQALLEAQAIRALTEVGLQKASGSKATISRNSSDIAVVDDWNAFYKWVHKKKDYGTLQRRLSQQHLKALREDGIQPDGLRVEAFVKLSITATTTKE</sequence>
<evidence type="ECO:0000313" key="2">
    <source>
        <dbReference type="EMBL" id="GAF78835.1"/>
    </source>
</evidence>
<proteinExistence type="predicted"/>
<name>X0TRS1_9ZZZZ</name>
<comment type="caution">
    <text evidence="2">The sequence shown here is derived from an EMBL/GenBank/DDBJ whole genome shotgun (WGS) entry which is preliminary data.</text>
</comment>
<dbReference type="EMBL" id="BARS01005796">
    <property type="protein sequence ID" value="GAF78835.1"/>
    <property type="molecule type" value="Genomic_DNA"/>
</dbReference>